<dbReference type="PANTHER" id="PTHR43606">
    <property type="entry name" value="PHOSPHATASE, PUTATIVE (AFU_ORTHOLOGUE AFUA_6G08710)-RELATED"/>
    <property type="match status" value="1"/>
</dbReference>
<dbReference type="EMBL" id="JALGBI010000001">
    <property type="protein sequence ID" value="MCJ0762981.1"/>
    <property type="molecule type" value="Genomic_DNA"/>
</dbReference>
<dbReference type="Gene3D" id="3.60.21.70">
    <property type="entry name" value="PhoD-like phosphatase"/>
    <property type="match status" value="1"/>
</dbReference>
<feature type="domain" description="PhoD-like phosphatase metallophosphatase" evidence="1">
    <location>
        <begin position="155"/>
        <end position="500"/>
    </location>
</feature>
<evidence type="ECO:0000259" key="1">
    <source>
        <dbReference type="Pfam" id="PF09423"/>
    </source>
</evidence>
<evidence type="ECO:0000313" key="3">
    <source>
        <dbReference type="EMBL" id="MCJ0762981.1"/>
    </source>
</evidence>
<dbReference type="Gene3D" id="2.60.40.380">
    <property type="entry name" value="Purple acid phosphatase-like, N-terminal"/>
    <property type="match status" value="1"/>
</dbReference>
<dbReference type="RefSeq" id="WP_243305546.1">
    <property type="nucleotide sequence ID" value="NZ_JALGBI010000001.1"/>
</dbReference>
<dbReference type="AlphaFoldDB" id="A0A9X2AQB1"/>
<dbReference type="InterPro" id="IPR032093">
    <property type="entry name" value="PhoD_N"/>
</dbReference>
<reference evidence="3" key="1">
    <citation type="submission" date="2022-03" db="EMBL/GenBank/DDBJ databases">
        <authorList>
            <person name="Woo C.Y."/>
        </authorList>
    </citation>
    <scope>NUCLEOTIDE SEQUENCE</scope>
    <source>
        <strain evidence="3">CYS-02</strain>
    </source>
</reference>
<dbReference type="InterPro" id="IPR018946">
    <property type="entry name" value="PhoD-like_MPP"/>
</dbReference>
<proteinExistence type="predicted"/>
<dbReference type="PANTHER" id="PTHR43606:SF2">
    <property type="entry name" value="ALKALINE PHOSPHATASE FAMILY PROTEIN (AFU_ORTHOLOGUE AFUA_5G03860)"/>
    <property type="match status" value="1"/>
</dbReference>
<feature type="domain" description="Phospholipase D N-terminal" evidence="2">
    <location>
        <begin position="46"/>
        <end position="142"/>
    </location>
</feature>
<evidence type="ECO:0000313" key="4">
    <source>
        <dbReference type="Proteomes" id="UP001139447"/>
    </source>
</evidence>
<dbReference type="CDD" id="cd07389">
    <property type="entry name" value="MPP_PhoD"/>
    <property type="match status" value="1"/>
</dbReference>
<dbReference type="InterPro" id="IPR038607">
    <property type="entry name" value="PhoD-like_sf"/>
</dbReference>
<dbReference type="Pfam" id="PF16655">
    <property type="entry name" value="PhoD_N"/>
    <property type="match status" value="1"/>
</dbReference>
<name>A0A9X2AQB1_9BURK</name>
<sequence>MKPSSSLNLSTERRQFLQLAAAGAATLCLPRSAWSQPRFGGNPFTLGVASGSPTHDSVVLWTRLMAGDRPEAALADGRPVTVRWEVAHDERFSRIVHSGQAQALPELAHSVHVEVPALEPDRWYFYRFMVGEAASPVGRTRTFPAPDAPAQKLRLAYASCQRWEHGYFSAYRHMIQEDLDAVLFLGDYIYEYAGTSNPVRLPTGGWVITLDDYRQRYALHKGEAALQAMHAACPWLVTWDDHEVQNDYVGMEPGNSGPRVADFAARRAAAYQAYYEHMPLRAAVLTQAMAGLAGGAEMRIYGSTRFGRLATLYRLDARQYRDRQACTPGGRPGSATLNPETCALWNDPRRTFLGAAQEQWLDAALAQAGPGWNVLGQQTLLGRRDFRTGPGQSLWNDGWDGYPAARTRLTDSLRRHAVANTVVLSGDVHENWVGHVKADFAEAASPSIGVEFCGTSITSRAGGAGKVPQVLAENPHFVFADAEHRGYGVVEFTPQRVSTTLRAVDDVRLPDSGIHTLARFEVQAGRPVVERA</sequence>
<accession>A0A9X2AQB1</accession>
<dbReference type="InterPro" id="IPR052900">
    <property type="entry name" value="Phospholipid_Metab_Enz"/>
</dbReference>
<protein>
    <submittedName>
        <fullName evidence="3">Alkaline phosphatase D family protein</fullName>
    </submittedName>
</protein>
<dbReference type="InterPro" id="IPR006311">
    <property type="entry name" value="TAT_signal"/>
</dbReference>
<evidence type="ECO:0000259" key="2">
    <source>
        <dbReference type="Pfam" id="PF16655"/>
    </source>
</evidence>
<dbReference type="Proteomes" id="UP001139447">
    <property type="component" value="Unassembled WGS sequence"/>
</dbReference>
<dbReference type="PROSITE" id="PS51318">
    <property type="entry name" value="TAT"/>
    <property type="match status" value="1"/>
</dbReference>
<keyword evidence="4" id="KW-1185">Reference proteome</keyword>
<organism evidence="3 4">
    <name type="scientific">Variovorax terrae</name>
    <dbReference type="NCBI Taxonomy" id="2923278"/>
    <lineage>
        <taxon>Bacteria</taxon>
        <taxon>Pseudomonadati</taxon>
        <taxon>Pseudomonadota</taxon>
        <taxon>Betaproteobacteria</taxon>
        <taxon>Burkholderiales</taxon>
        <taxon>Comamonadaceae</taxon>
        <taxon>Variovorax</taxon>
    </lineage>
</organism>
<comment type="caution">
    <text evidence="3">The sequence shown here is derived from an EMBL/GenBank/DDBJ whole genome shotgun (WGS) entry which is preliminary data.</text>
</comment>
<gene>
    <name evidence="3" type="ORF">MMF98_07135</name>
</gene>
<dbReference type="InterPro" id="IPR029052">
    <property type="entry name" value="Metallo-depent_PP-like"/>
</dbReference>
<dbReference type="SUPFAM" id="SSF56300">
    <property type="entry name" value="Metallo-dependent phosphatases"/>
    <property type="match status" value="1"/>
</dbReference>
<dbReference type="Pfam" id="PF09423">
    <property type="entry name" value="PhoD"/>
    <property type="match status" value="1"/>
</dbReference>